<sequence length="442" mass="49821">MTLDNSFHILIVEDSNSERMFIHSVINAIEFEHGDIHIQSCADGEQALSLCQQAKFDLVVSDWRMPKLTGIDLCVALKQQKQQPYVLLLTGNSQDDDLVFAMSSGADDYLSKPFAPKVLQIRVIAALRIIVSQRSLQLQQRQLQHTLNLNQTQLQSKQLELQQAAQLQQSLLPEHSFKHNNWQAHHCFMAANELAGDMMQCIAIDEQHLGFFIVDITGHGAGPAMLSFTLTQQLSPNQVDWQKTPAELMRHLNQRFVDPAEQGTFATVLIGKLNTLTGELQLSNAGHPRPMLITPHGTEEINMPSHLPIGICDSTEYRNWTGQINVQDKLMIFSDGAYEVQHQRHGMFGLQRLIKLCQAAAAEAPEQLLSQLRYYWKLWQQGEQQDDISVLLLSPLVKSASSEPKQHPHRTESNAENQALQQIPAKQITTKEQPLKKLQNAS</sequence>
<dbReference type="GO" id="GO:0000160">
    <property type="term" value="P:phosphorelay signal transduction system"/>
    <property type="evidence" value="ECO:0007669"/>
    <property type="project" value="InterPro"/>
</dbReference>
<dbReference type="SUPFAM" id="SSF52172">
    <property type="entry name" value="CheY-like"/>
    <property type="match status" value="1"/>
</dbReference>
<dbReference type="PANTHER" id="PTHR43156:SF2">
    <property type="entry name" value="STAGE II SPORULATION PROTEIN E"/>
    <property type="match status" value="1"/>
</dbReference>
<dbReference type="InterPro" id="IPR001932">
    <property type="entry name" value="PPM-type_phosphatase-like_dom"/>
</dbReference>
<evidence type="ECO:0000256" key="3">
    <source>
        <dbReference type="SAM" id="MobiDB-lite"/>
    </source>
</evidence>
<dbReference type="CDD" id="cd00156">
    <property type="entry name" value="REC"/>
    <property type="match status" value="1"/>
</dbReference>
<name>A0A411PL31_9GAMM</name>
<dbReference type="SUPFAM" id="SSF81606">
    <property type="entry name" value="PP2C-like"/>
    <property type="match status" value="1"/>
</dbReference>
<evidence type="ECO:0000313" key="5">
    <source>
        <dbReference type="EMBL" id="QBF84229.1"/>
    </source>
</evidence>
<evidence type="ECO:0000256" key="2">
    <source>
        <dbReference type="PROSITE-ProRule" id="PRU00169"/>
    </source>
</evidence>
<dbReference type="GO" id="GO:0016791">
    <property type="term" value="F:phosphatase activity"/>
    <property type="evidence" value="ECO:0007669"/>
    <property type="project" value="TreeGrafter"/>
</dbReference>
<reference evidence="5 6" key="1">
    <citation type="submission" date="2019-02" db="EMBL/GenBank/DDBJ databases">
        <title>Shewanella sp. D4-2 isolated from Dokdo Island.</title>
        <authorList>
            <person name="Baek K."/>
        </authorList>
    </citation>
    <scope>NUCLEOTIDE SEQUENCE [LARGE SCALE GENOMIC DNA]</scope>
    <source>
        <strain evidence="5 6">D4-2</strain>
    </source>
</reference>
<dbReference type="PANTHER" id="PTHR43156">
    <property type="entry name" value="STAGE II SPORULATION PROTEIN E-RELATED"/>
    <property type="match status" value="1"/>
</dbReference>
<protein>
    <submittedName>
        <fullName evidence="5">Fused response regulator/phosphatase</fullName>
    </submittedName>
</protein>
<dbReference type="Pfam" id="PF00072">
    <property type="entry name" value="Response_reg"/>
    <property type="match status" value="1"/>
</dbReference>
<evidence type="ECO:0000313" key="6">
    <source>
        <dbReference type="Proteomes" id="UP000291106"/>
    </source>
</evidence>
<keyword evidence="1" id="KW-0378">Hydrolase</keyword>
<evidence type="ECO:0000256" key="1">
    <source>
        <dbReference type="ARBA" id="ARBA00022801"/>
    </source>
</evidence>
<proteinExistence type="predicted"/>
<dbReference type="InterPro" id="IPR011006">
    <property type="entry name" value="CheY-like_superfamily"/>
</dbReference>
<evidence type="ECO:0000259" key="4">
    <source>
        <dbReference type="PROSITE" id="PS50110"/>
    </source>
</evidence>
<dbReference type="SMART" id="SM00448">
    <property type="entry name" value="REC"/>
    <property type="match status" value="1"/>
</dbReference>
<organism evidence="5 6">
    <name type="scientific">Shewanella maritima</name>
    <dbReference type="NCBI Taxonomy" id="2520507"/>
    <lineage>
        <taxon>Bacteria</taxon>
        <taxon>Pseudomonadati</taxon>
        <taxon>Pseudomonadota</taxon>
        <taxon>Gammaproteobacteria</taxon>
        <taxon>Alteromonadales</taxon>
        <taxon>Shewanellaceae</taxon>
        <taxon>Shewanella</taxon>
    </lineage>
</organism>
<dbReference type="Pfam" id="PF07228">
    <property type="entry name" value="SpoIIE"/>
    <property type="match status" value="1"/>
</dbReference>
<dbReference type="KEGG" id="smai:EXU30_17290"/>
<feature type="modified residue" description="4-aspartylphosphate" evidence="2">
    <location>
        <position position="62"/>
    </location>
</feature>
<dbReference type="InterPro" id="IPR052016">
    <property type="entry name" value="Bact_Sigma-Reg"/>
</dbReference>
<dbReference type="Gene3D" id="3.60.40.10">
    <property type="entry name" value="PPM-type phosphatase domain"/>
    <property type="match status" value="1"/>
</dbReference>
<feature type="region of interest" description="Disordered" evidence="3">
    <location>
        <begin position="400"/>
        <end position="442"/>
    </location>
</feature>
<feature type="domain" description="Response regulatory" evidence="4">
    <location>
        <begin position="8"/>
        <end position="127"/>
    </location>
</feature>
<dbReference type="OrthoDB" id="9811749at2"/>
<keyword evidence="6" id="KW-1185">Reference proteome</keyword>
<gene>
    <name evidence="5" type="ORF">EXU30_17290</name>
</gene>
<dbReference type="Proteomes" id="UP000291106">
    <property type="component" value="Chromosome"/>
</dbReference>
<dbReference type="PROSITE" id="PS50110">
    <property type="entry name" value="RESPONSE_REGULATORY"/>
    <property type="match status" value="1"/>
</dbReference>
<dbReference type="InterPro" id="IPR036457">
    <property type="entry name" value="PPM-type-like_dom_sf"/>
</dbReference>
<accession>A0A411PL31</accession>
<dbReference type="EMBL" id="CP036200">
    <property type="protein sequence ID" value="QBF84229.1"/>
    <property type="molecule type" value="Genomic_DNA"/>
</dbReference>
<feature type="compositionally biased region" description="Basic and acidic residues" evidence="3">
    <location>
        <begin position="404"/>
        <end position="413"/>
    </location>
</feature>
<dbReference type="RefSeq" id="WP_130602131.1">
    <property type="nucleotide sequence ID" value="NZ_CP036200.1"/>
</dbReference>
<dbReference type="AlphaFoldDB" id="A0A411PL31"/>
<dbReference type="InterPro" id="IPR001789">
    <property type="entry name" value="Sig_transdc_resp-reg_receiver"/>
</dbReference>
<dbReference type="SMART" id="SM00331">
    <property type="entry name" value="PP2C_SIG"/>
    <property type="match status" value="1"/>
</dbReference>
<keyword evidence="2" id="KW-0597">Phosphoprotein</keyword>
<dbReference type="Gene3D" id="3.40.50.2300">
    <property type="match status" value="1"/>
</dbReference>